<comment type="subcellular location">
    <subcellularLocation>
        <location evidence="3">Cytoplasm</location>
    </subcellularLocation>
    <subcellularLocation>
        <location evidence="2">Nucleus</location>
    </subcellularLocation>
</comment>
<dbReference type="InterPro" id="IPR045249">
    <property type="entry name" value="HARBI1-like"/>
</dbReference>
<evidence type="ECO:0000256" key="7">
    <source>
        <dbReference type="ARBA" id="ARBA00022722"/>
    </source>
</evidence>
<evidence type="ECO:0000256" key="11">
    <source>
        <dbReference type="ARBA" id="ARBA00030126"/>
    </source>
</evidence>
<feature type="domain" description="DDE Tnp4" evidence="13">
    <location>
        <begin position="112"/>
        <end position="261"/>
    </location>
</feature>
<dbReference type="GO" id="GO:0046872">
    <property type="term" value="F:metal ion binding"/>
    <property type="evidence" value="ECO:0007669"/>
    <property type="project" value="UniProtKB-KW"/>
</dbReference>
<dbReference type="GO" id="GO:0005634">
    <property type="term" value="C:nucleus"/>
    <property type="evidence" value="ECO:0007669"/>
    <property type="project" value="UniProtKB-SubCell"/>
</dbReference>
<evidence type="ECO:0000256" key="9">
    <source>
        <dbReference type="ARBA" id="ARBA00022801"/>
    </source>
</evidence>
<dbReference type="PANTHER" id="PTHR22930:SF289">
    <property type="entry name" value="DDE TNP4 DOMAIN-CONTAINING PROTEIN-RELATED"/>
    <property type="match status" value="1"/>
</dbReference>
<protein>
    <recommendedName>
        <fullName evidence="5">Putative nuclease HARBI1</fullName>
    </recommendedName>
    <alternativeName>
        <fullName evidence="11">Harbinger transposase-derived nuclease</fullName>
    </alternativeName>
</protein>
<evidence type="ECO:0000256" key="3">
    <source>
        <dbReference type="ARBA" id="ARBA00004496"/>
    </source>
</evidence>
<dbReference type="PRINTS" id="PR02086">
    <property type="entry name" value="PUTNUCHARBI1"/>
</dbReference>
<dbReference type="InterPro" id="IPR026103">
    <property type="entry name" value="HARBI1_animal"/>
</dbReference>
<dbReference type="Pfam" id="PF13359">
    <property type="entry name" value="DDE_Tnp_4"/>
    <property type="match status" value="1"/>
</dbReference>
<evidence type="ECO:0000256" key="10">
    <source>
        <dbReference type="ARBA" id="ARBA00023242"/>
    </source>
</evidence>
<comment type="cofactor">
    <cofactor evidence="1">
        <name>a divalent metal cation</name>
        <dbReference type="ChEBI" id="CHEBI:60240"/>
    </cofactor>
</comment>
<keyword evidence="6" id="KW-0963">Cytoplasm</keyword>
<dbReference type="WBParaSite" id="PSAMB.scaffold493size49522.g6366.t1">
    <property type="protein sequence ID" value="PSAMB.scaffold493size49522.g6366.t1"/>
    <property type="gene ID" value="PSAMB.scaffold493size49522.g6366"/>
</dbReference>
<keyword evidence="9" id="KW-0378">Hydrolase</keyword>
<dbReference type="GO" id="GO:0005737">
    <property type="term" value="C:cytoplasm"/>
    <property type="evidence" value="ECO:0007669"/>
    <property type="project" value="UniProtKB-SubCell"/>
</dbReference>
<keyword evidence="14" id="KW-1185">Reference proteome</keyword>
<evidence type="ECO:0000256" key="8">
    <source>
        <dbReference type="ARBA" id="ARBA00022723"/>
    </source>
</evidence>
<sequence length="310" mass="34762">MARYRFDKATIGYLEQLLAPDLERATKRGRALPVRTQVLVALRYYATGTFQNMVGDLLCISKTSVSRIVTAVSYALARRMDNFIVFPTGEKAREVKQKFSEIGGIGGVVGAIDCTHIRIQRPHGNQLFFINRKGYHSLNVQAVCDTDRCFTSVLAKFPGSAHDSRIFSQSSLCAAFEQGRKTGILLGDAGYACKHYLLTPYDRARNRAEGRFNKRHAKQRVLIEQAFGCLKRRFHVLHGEIRLPDPAKVCAVVVACCVLHNLATRRSLPDFFDVIDDRQPPEEVAQTEELRGGRSGSVLRDEIARMLMTV</sequence>
<keyword evidence="8" id="KW-0479">Metal-binding</keyword>
<proteinExistence type="inferred from homology"/>
<evidence type="ECO:0000313" key="15">
    <source>
        <dbReference type="WBParaSite" id="PSAMB.scaffold493size49522.g6366.t1"/>
    </source>
</evidence>
<organism evidence="14 15">
    <name type="scientific">Plectus sambesii</name>
    <dbReference type="NCBI Taxonomy" id="2011161"/>
    <lineage>
        <taxon>Eukaryota</taxon>
        <taxon>Metazoa</taxon>
        <taxon>Ecdysozoa</taxon>
        <taxon>Nematoda</taxon>
        <taxon>Chromadorea</taxon>
        <taxon>Plectida</taxon>
        <taxon>Plectina</taxon>
        <taxon>Plectoidea</taxon>
        <taxon>Plectidae</taxon>
        <taxon>Plectus</taxon>
    </lineage>
</organism>
<evidence type="ECO:0000256" key="2">
    <source>
        <dbReference type="ARBA" id="ARBA00004123"/>
    </source>
</evidence>
<dbReference type="Proteomes" id="UP000887566">
    <property type="component" value="Unplaced"/>
</dbReference>
<dbReference type="AlphaFoldDB" id="A0A914WR30"/>
<dbReference type="GO" id="GO:0016787">
    <property type="term" value="F:hydrolase activity"/>
    <property type="evidence" value="ECO:0007669"/>
    <property type="project" value="UniProtKB-KW"/>
</dbReference>
<evidence type="ECO:0000256" key="6">
    <source>
        <dbReference type="ARBA" id="ARBA00022490"/>
    </source>
</evidence>
<keyword evidence="7" id="KW-0540">Nuclease</keyword>
<dbReference type="GO" id="GO:0004518">
    <property type="term" value="F:nuclease activity"/>
    <property type="evidence" value="ECO:0007669"/>
    <property type="project" value="UniProtKB-KW"/>
</dbReference>
<keyword evidence="10" id="KW-0539">Nucleus</keyword>
<accession>A0A914WR30</accession>
<comment type="similarity">
    <text evidence="4">Belongs to the HARBI1 family.</text>
</comment>
<dbReference type="InterPro" id="IPR027806">
    <property type="entry name" value="HARBI1_dom"/>
</dbReference>
<evidence type="ECO:0000256" key="5">
    <source>
        <dbReference type="ARBA" id="ARBA00015519"/>
    </source>
</evidence>
<name>A0A914WR30_9BILA</name>
<reference evidence="15" key="1">
    <citation type="submission" date="2022-11" db="UniProtKB">
        <authorList>
            <consortium name="WormBaseParasite"/>
        </authorList>
    </citation>
    <scope>IDENTIFICATION</scope>
</reference>
<comment type="function">
    <text evidence="12">Transposase-derived protein that may have nuclease activity. Does not have transposase activity.</text>
</comment>
<dbReference type="PANTHER" id="PTHR22930">
    <property type="match status" value="1"/>
</dbReference>
<evidence type="ECO:0000256" key="1">
    <source>
        <dbReference type="ARBA" id="ARBA00001968"/>
    </source>
</evidence>
<evidence type="ECO:0000256" key="12">
    <source>
        <dbReference type="ARBA" id="ARBA00045850"/>
    </source>
</evidence>
<evidence type="ECO:0000259" key="13">
    <source>
        <dbReference type="Pfam" id="PF13359"/>
    </source>
</evidence>
<evidence type="ECO:0000256" key="4">
    <source>
        <dbReference type="ARBA" id="ARBA00006958"/>
    </source>
</evidence>
<evidence type="ECO:0000313" key="14">
    <source>
        <dbReference type="Proteomes" id="UP000887566"/>
    </source>
</evidence>